<proteinExistence type="predicted"/>
<evidence type="ECO:0000313" key="2">
    <source>
        <dbReference type="EMBL" id="MED6216031.1"/>
    </source>
</evidence>
<reference evidence="2 3" key="1">
    <citation type="journal article" date="2023" name="Plants (Basel)">
        <title>Bridging the Gap: Combining Genomics and Transcriptomics Approaches to Understand Stylosanthes scabra, an Orphan Legume from the Brazilian Caatinga.</title>
        <authorList>
            <person name="Ferreira-Neto J.R.C."/>
            <person name="da Silva M.D."/>
            <person name="Binneck E."/>
            <person name="de Melo N.F."/>
            <person name="da Silva R.H."/>
            <person name="de Melo A.L.T.M."/>
            <person name="Pandolfi V."/>
            <person name="Bustamante F.O."/>
            <person name="Brasileiro-Vidal A.C."/>
            <person name="Benko-Iseppon A.M."/>
        </authorList>
    </citation>
    <scope>NUCLEOTIDE SEQUENCE [LARGE SCALE GENOMIC DNA]</scope>
    <source>
        <tissue evidence="2">Leaves</tissue>
    </source>
</reference>
<gene>
    <name evidence="2" type="ORF">PIB30_003676</name>
</gene>
<keyword evidence="3" id="KW-1185">Reference proteome</keyword>
<protein>
    <submittedName>
        <fullName evidence="2">Uncharacterized protein</fullName>
    </submittedName>
</protein>
<evidence type="ECO:0000256" key="1">
    <source>
        <dbReference type="SAM" id="MobiDB-lite"/>
    </source>
</evidence>
<evidence type="ECO:0000313" key="3">
    <source>
        <dbReference type="Proteomes" id="UP001341840"/>
    </source>
</evidence>
<dbReference type="EMBL" id="JASCZI010271867">
    <property type="protein sequence ID" value="MED6216031.1"/>
    <property type="molecule type" value="Genomic_DNA"/>
</dbReference>
<comment type="caution">
    <text evidence="2">The sequence shown here is derived from an EMBL/GenBank/DDBJ whole genome shotgun (WGS) entry which is preliminary data.</text>
</comment>
<name>A0ABU6Z187_9FABA</name>
<feature type="region of interest" description="Disordered" evidence="1">
    <location>
        <begin position="71"/>
        <end position="104"/>
    </location>
</feature>
<accession>A0ABU6Z187</accession>
<feature type="compositionally biased region" description="Basic and acidic residues" evidence="1">
    <location>
        <begin position="77"/>
        <end position="92"/>
    </location>
</feature>
<dbReference type="Proteomes" id="UP001341840">
    <property type="component" value="Unassembled WGS sequence"/>
</dbReference>
<organism evidence="2 3">
    <name type="scientific">Stylosanthes scabra</name>
    <dbReference type="NCBI Taxonomy" id="79078"/>
    <lineage>
        <taxon>Eukaryota</taxon>
        <taxon>Viridiplantae</taxon>
        <taxon>Streptophyta</taxon>
        <taxon>Embryophyta</taxon>
        <taxon>Tracheophyta</taxon>
        <taxon>Spermatophyta</taxon>
        <taxon>Magnoliopsida</taxon>
        <taxon>eudicotyledons</taxon>
        <taxon>Gunneridae</taxon>
        <taxon>Pentapetalae</taxon>
        <taxon>rosids</taxon>
        <taxon>fabids</taxon>
        <taxon>Fabales</taxon>
        <taxon>Fabaceae</taxon>
        <taxon>Papilionoideae</taxon>
        <taxon>50 kb inversion clade</taxon>
        <taxon>dalbergioids sensu lato</taxon>
        <taxon>Dalbergieae</taxon>
        <taxon>Pterocarpus clade</taxon>
        <taxon>Stylosanthes</taxon>
    </lineage>
</organism>
<sequence>MEQILLPNEGDRSYFDGTQFDGSQVHLDLNELVFALSRPFMALSSTPPSAHMSGLSWEMLFMETAAVPTPHVSPVPAEHRDEPPARGRDHRIPRCRGYGTGGHI</sequence>